<dbReference type="Gene3D" id="2.30.180.10">
    <property type="entry name" value="FAS1 domain"/>
    <property type="match status" value="1"/>
</dbReference>
<dbReference type="EMBL" id="KV784354">
    <property type="protein sequence ID" value="OEU21527.1"/>
    <property type="molecule type" value="Genomic_DNA"/>
</dbReference>
<reference evidence="2 3" key="1">
    <citation type="submission" date="2016-09" db="EMBL/GenBank/DDBJ databases">
        <title>Extensive genetic diversity and differential bi-allelic expression allows diatom success in the polar Southern Ocean.</title>
        <authorList>
            <consortium name="DOE Joint Genome Institute"/>
            <person name="Mock T."/>
            <person name="Otillar R.P."/>
            <person name="Strauss J."/>
            <person name="Dupont C."/>
            <person name="Frickenhaus S."/>
            <person name="Maumus F."/>
            <person name="Mcmullan M."/>
            <person name="Sanges R."/>
            <person name="Schmutz J."/>
            <person name="Toseland A."/>
            <person name="Valas R."/>
            <person name="Veluchamy A."/>
            <person name="Ward B.J."/>
            <person name="Allen A."/>
            <person name="Barry K."/>
            <person name="Falciatore A."/>
            <person name="Ferrante M."/>
            <person name="Fortunato A.E."/>
            <person name="Gloeckner G."/>
            <person name="Gruber A."/>
            <person name="Hipkin R."/>
            <person name="Janech M."/>
            <person name="Kroth P."/>
            <person name="Leese F."/>
            <person name="Lindquist E."/>
            <person name="Lyon B.R."/>
            <person name="Martin J."/>
            <person name="Mayer C."/>
            <person name="Parker M."/>
            <person name="Quesneville H."/>
            <person name="Raymond J."/>
            <person name="Uhlig C."/>
            <person name="Valentin K.U."/>
            <person name="Worden A.Z."/>
            <person name="Armbrust E.V."/>
            <person name="Bowler C."/>
            <person name="Green B."/>
            <person name="Moulton V."/>
            <person name="Van Oosterhout C."/>
            <person name="Grigoriev I."/>
        </authorList>
    </citation>
    <scope>NUCLEOTIDE SEQUENCE [LARGE SCALE GENOMIC DNA]</scope>
    <source>
        <strain evidence="2 3">CCMP1102</strain>
    </source>
</reference>
<accession>A0A1E7FTV3</accession>
<feature type="non-terminal residue" evidence="2">
    <location>
        <position position="1"/>
    </location>
</feature>
<dbReference type="InParanoid" id="A0A1E7FTV3"/>
<keyword evidence="3" id="KW-1185">Reference proteome</keyword>
<evidence type="ECO:0000259" key="1">
    <source>
        <dbReference type="PROSITE" id="PS50213"/>
    </source>
</evidence>
<dbReference type="PANTHER" id="PTHR10900">
    <property type="entry name" value="PERIOSTIN-RELATED"/>
    <property type="match status" value="1"/>
</dbReference>
<dbReference type="GO" id="GO:0005615">
    <property type="term" value="C:extracellular space"/>
    <property type="evidence" value="ECO:0007669"/>
    <property type="project" value="TreeGrafter"/>
</dbReference>
<gene>
    <name evidence="2" type="ORF">FRACYDRAFT_163052</name>
</gene>
<dbReference type="AlphaFoldDB" id="A0A1E7FTV3"/>
<organism evidence="2 3">
    <name type="scientific">Fragilariopsis cylindrus CCMP1102</name>
    <dbReference type="NCBI Taxonomy" id="635003"/>
    <lineage>
        <taxon>Eukaryota</taxon>
        <taxon>Sar</taxon>
        <taxon>Stramenopiles</taxon>
        <taxon>Ochrophyta</taxon>
        <taxon>Bacillariophyta</taxon>
        <taxon>Bacillariophyceae</taxon>
        <taxon>Bacillariophycidae</taxon>
        <taxon>Bacillariales</taxon>
        <taxon>Bacillariaceae</taxon>
        <taxon>Fragilariopsis</taxon>
    </lineage>
</organism>
<dbReference type="InterPro" id="IPR036378">
    <property type="entry name" value="FAS1_dom_sf"/>
</dbReference>
<evidence type="ECO:0000313" key="2">
    <source>
        <dbReference type="EMBL" id="OEU21527.1"/>
    </source>
</evidence>
<proteinExistence type="predicted"/>
<dbReference type="FunFam" id="2.30.180.10:FF:000032">
    <property type="entry name" value="Fasciclin domain-containing protein, putative"/>
    <property type="match status" value="1"/>
</dbReference>
<dbReference type="PROSITE" id="PS50213">
    <property type="entry name" value="FAS1"/>
    <property type="match status" value="1"/>
</dbReference>
<dbReference type="KEGG" id="fcy:FRACYDRAFT_163052"/>
<dbReference type="OrthoDB" id="44517at2759"/>
<protein>
    <submittedName>
        <fullName evidence="2">Beta-Ig-H3/fasciclin</fullName>
    </submittedName>
</protein>
<dbReference type="Pfam" id="PF02469">
    <property type="entry name" value="Fasciclin"/>
    <property type="match status" value="1"/>
</dbReference>
<dbReference type="SMART" id="SM00554">
    <property type="entry name" value="FAS1"/>
    <property type="match status" value="1"/>
</dbReference>
<name>A0A1E7FTV3_9STRA</name>
<dbReference type="InterPro" id="IPR050904">
    <property type="entry name" value="Adhesion/Biosynth-related"/>
</dbReference>
<feature type="domain" description="FAS1" evidence="1">
    <location>
        <begin position="1"/>
        <end position="120"/>
    </location>
</feature>
<feature type="non-terminal residue" evidence="2">
    <location>
        <position position="123"/>
    </location>
</feature>
<sequence>FNTLVAALSAADLVDTLSGEGPFTVFAPTDDAFAAIPEELVTCLSREENVDALTSILTYHVISGQVSSTDLEDGMTFTTLQGEDVTVDVSNGSAKINDTILISADIFTTNGFILVIDEVLVPP</sequence>
<dbReference type="InterPro" id="IPR000782">
    <property type="entry name" value="FAS1_domain"/>
</dbReference>
<dbReference type="Proteomes" id="UP000095751">
    <property type="component" value="Unassembled WGS sequence"/>
</dbReference>
<evidence type="ECO:0000313" key="3">
    <source>
        <dbReference type="Proteomes" id="UP000095751"/>
    </source>
</evidence>
<dbReference type="PANTHER" id="PTHR10900:SF77">
    <property type="entry name" value="FI19380P1"/>
    <property type="match status" value="1"/>
</dbReference>
<dbReference type="SUPFAM" id="SSF82153">
    <property type="entry name" value="FAS1 domain"/>
    <property type="match status" value="1"/>
</dbReference>